<dbReference type="RefSeq" id="WP_149308165.1">
    <property type="nucleotide sequence ID" value="NZ_SRSD01000008.1"/>
</dbReference>
<dbReference type="EMBL" id="SRSD01000008">
    <property type="protein sequence ID" value="KAA0889686.1"/>
    <property type="molecule type" value="Genomic_DNA"/>
</dbReference>
<accession>A0A5A9X9L2</accession>
<proteinExistence type="predicted"/>
<dbReference type="AlphaFoldDB" id="A0A5A9X9L2"/>
<evidence type="ECO:0000313" key="1">
    <source>
        <dbReference type="EMBL" id="KAA0889686.1"/>
    </source>
</evidence>
<dbReference type="OrthoDB" id="5397953at2"/>
<keyword evidence="2" id="KW-1185">Reference proteome</keyword>
<reference evidence="1 2" key="1">
    <citation type="submission" date="2019-04" db="EMBL/GenBank/DDBJ databases">
        <title>Geobacter ruber sp. nov., ferric-reducing bacteria isolated from paddy soil.</title>
        <authorList>
            <person name="Xu Z."/>
            <person name="Masuda Y."/>
            <person name="Itoh H."/>
            <person name="Senoo K."/>
        </authorList>
    </citation>
    <scope>NUCLEOTIDE SEQUENCE [LARGE SCALE GENOMIC DNA]</scope>
    <source>
        <strain evidence="1 2">Red88</strain>
    </source>
</reference>
<dbReference type="Proteomes" id="UP000324298">
    <property type="component" value="Unassembled WGS sequence"/>
</dbReference>
<sequence length="62" mass="6887">MAPETGNDTCSAREEHQGHLCELESQQEWDIIKQVTDQPTVRCENCGNVANSPRNVCMPGDL</sequence>
<protein>
    <submittedName>
        <fullName evidence="1">Uncharacterized protein</fullName>
    </submittedName>
</protein>
<comment type="caution">
    <text evidence="1">The sequence shown here is derived from an EMBL/GenBank/DDBJ whole genome shotgun (WGS) entry which is preliminary data.</text>
</comment>
<evidence type="ECO:0000313" key="2">
    <source>
        <dbReference type="Proteomes" id="UP000324298"/>
    </source>
</evidence>
<organism evidence="1 2">
    <name type="scientific">Oryzomonas rubra</name>
    <dbReference type="NCBI Taxonomy" id="2509454"/>
    <lineage>
        <taxon>Bacteria</taxon>
        <taxon>Pseudomonadati</taxon>
        <taxon>Thermodesulfobacteriota</taxon>
        <taxon>Desulfuromonadia</taxon>
        <taxon>Geobacterales</taxon>
        <taxon>Geobacteraceae</taxon>
        <taxon>Oryzomonas</taxon>
    </lineage>
</organism>
<gene>
    <name evidence="1" type="ORF">ET418_12975</name>
</gene>
<name>A0A5A9X9L2_9BACT</name>